<keyword evidence="4 8" id="KW-0812">Transmembrane</keyword>
<dbReference type="GO" id="GO:0005198">
    <property type="term" value="F:structural molecule activity"/>
    <property type="evidence" value="ECO:0007669"/>
    <property type="project" value="InterPro"/>
</dbReference>
<keyword evidence="7 8" id="KW-0472">Membrane</keyword>
<evidence type="ECO:0000256" key="1">
    <source>
        <dbReference type="ARBA" id="ARBA00008295"/>
    </source>
</evidence>
<feature type="transmembrane region" description="Helical" evidence="8">
    <location>
        <begin position="117"/>
        <end position="140"/>
    </location>
</feature>
<evidence type="ECO:0000256" key="2">
    <source>
        <dbReference type="ARBA" id="ARBA00022427"/>
    </source>
</evidence>
<dbReference type="FunFam" id="1.20.140.150:FF:000001">
    <property type="entry name" value="Claudin"/>
    <property type="match status" value="1"/>
</dbReference>
<dbReference type="InterPro" id="IPR006187">
    <property type="entry name" value="Claudin"/>
</dbReference>
<keyword evidence="6 8" id="KW-1133">Transmembrane helix</keyword>
<sequence length="209" mass="21929">MVAAGLQMLGIGLCVLGWIGDIVSCALPLWRVTAFVGSSIVTAQVTWEGLWMTCVAQSTGQIQCKIYDSMLALSHDLQASRALVVVSVLLGVGGLLGSVVGGKCTNCMEQGPAKARIMLAAGVLFIAAGTLSLVATSWTAHRVIQDFYSPLVAQSRKRELGAALFIAWASAALFLVGGGLLCCSCPKRKEGEVGRYTLATDSNERTGYV</sequence>
<dbReference type="GO" id="GO:0005886">
    <property type="term" value="C:plasma membrane"/>
    <property type="evidence" value="ECO:0007669"/>
    <property type="project" value="UniProtKB-SubCell"/>
</dbReference>
<keyword evidence="2 8" id="KW-0796">Tight junction</keyword>
<organism evidence="9 10">
    <name type="scientific">Synaphobranchus kaupii</name>
    <name type="common">Kaup's arrowtooth eel</name>
    <dbReference type="NCBI Taxonomy" id="118154"/>
    <lineage>
        <taxon>Eukaryota</taxon>
        <taxon>Metazoa</taxon>
        <taxon>Chordata</taxon>
        <taxon>Craniata</taxon>
        <taxon>Vertebrata</taxon>
        <taxon>Euteleostomi</taxon>
        <taxon>Actinopterygii</taxon>
        <taxon>Neopterygii</taxon>
        <taxon>Teleostei</taxon>
        <taxon>Anguilliformes</taxon>
        <taxon>Synaphobranchidae</taxon>
        <taxon>Synaphobranchus</taxon>
    </lineage>
</organism>
<evidence type="ECO:0000256" key="6">
    <source>
        <dbReference type="ARBA" id="ARBA00022989"/>
    </source>
</evidence>
<evidence type="ECO:0000256" key="8">
    <source>
        <dbReference type="RuleBase" id="RU060637"/>
    </source>
</evidence>
<reference evidence="9" key="1">
    <citation type="journal article" date="2023" name="Science">
        <title>Genome structures resolve the early diversification of teleost fishes.</title>
        <authorList>
            <person name="Parey E."/>
            <person name="Louis A."/>
            <person name="Montfort J."/>
            <person name="Bouchez O."/>
            <person name="Roques C."/>
            <person name="Iampietro C."/>
            <person name="Lluch J."/>
            <person name="Castinel A."/>
            <person name="Donnadieu C."/>
            <person name="Desvignes T."/>
            <person name="Floi Bucao C."/>
            <person name="Jouanno E."/>
            <person name="Wen M."/>
            <person name="Mejri S."/>
            <person name="Dirks R."/>
            <person name="Jansen H."/>
            <person name="Henkel C."/>
            <person name="Chen W.J."/>
            <person name="Zahm M."/>
            <person name="Cabau C."/>
            <person name="Klopp C."/>
            <person name="Thompson A.W."/>
            <person name="Robinson-Rechavi M."/>
            <person name="Braasch I."/>
            <person name="Lecointre G."/>
            <person name="Bobe J."/>
            <person name="Postlethwait J.H."/>
            <person name="Berthelot C."/>
            <person name="Roest Crollius H."/>
            <person name="Guiguen Y."/>
        </authorList>
    </citation>
    <scope>NUCLEOTIDE SEQUENCE</scope>
    <source>
        <strain evidence="9">WJC10195</strain>
    </source>
</reference>
<dbReference type="EMBL" id="JAINUF010000009">
    <property type="protein sequence ID" value="KAJ8350018.1"/>
    <property type="molecule type" value="Genomic_DNA"/>
</dbReference>
<dbReference type="InterPro" id="IPR017974">
    <property type="entry name" value="Claudin_CS"/>
</dbReference>
<keyword evidence="5 8" id="KW-0965">Cell junction</keyword>
<proteinExistence type="inferred from homology"/>
<comment type="function">
    <text evidence="8">Claudins function as major constituents of the tight junction complexes that regulate the permeability of epithelia.</text>
</comment>
<evidence type="ECO:0000256" key="4">
    <source>
        <dbReference type="ARBA" id="ARBA00022692"/>
    </source>
</evidence>
<dbReference type="InterPro" id="IPR004031">
    <property type="entry name" value="PMP22/EMP/MP20/Claudin"/>
</dbReference>
<dbReference type="Proteomes" id="UP001152622">
    <property type="component" value="Chromosome 9"/>
</dbReference>
<keyword evidence="3 8" id="KW-1003">Cell membrane</keyword>
<gene>
    <name evidence="9" type="ORF">SKAU_G00251480</name>
</gene>
<keyword evidence="10" id="KW-1185">Reference proteome</keyword>
<dbReference type="AlphaFoldDB" id="A0A9Q1IRN2"/>
<evidence type="ECO:0000256" key="7">
    <source>
        <dbReference type="ARBA" id="ARBA00023136"/>
    </source>
</evidence>
<evidence type="ECO:0000256" key="5">
    <source>
        <dbReference type="ARBA" id="ARBA00022949"/>
    </source>
</evidence>
<dbReference type="PRINTS" id="PR01077">
    <property type="entry name" value="CLAUDIN"/>
</dbReference>
<evidence type="ECO:0000313" key="9">
    <source>
        <dbReference type="EMBL" id="KAJ8350018.1"/>
    </source>
</evidence>
<name>A0A9Q1IRN2_SYNKA</name>
<dbReference type="GO" id="GO:0005923">
    <property type="term" value="C:bicellular tight junction"/>
    <property type="evidence" value="ECO:0007669"/>
    <property type="project" value="UniProtKB-SubCell"/>
</dbReference>
<dbReference type="PANTHER" id="PTHR12002">
    <property type="entry name" value="CLAUDIN"/>
    <property type="match status" value="1"/>
</dbReference>
<dbReference type="PROSITE" id="PS01346">
    <property type="entry name" value="CLAUDIN"/>
    <property type="match status" value="1"/>
</dbReference>
<protein>
    <recommendedName>
        <fullName evidence="8">Claudin</fullName>
    </recommendedName>
</protein>
<comment type="caution">
    <text evidence="9">The sequence shown here is derived from an EMBL/GenBank/DDBJ whole genome shotgun (WGS) entry which is preliminary data.</text>
</comment>
<accession>A0A9Q1IRN2</accession>
<feature type="transmembrane region" description="Helical" evidence="8">
    <location>
        <begin position="82"/>
        <end position="105"/>
    </location>
</feature>
<comment type="subcellular location">
    <subcellularLocation>
        <location evidence="8">Cell junction</location>
        <location evidence="8">Tight junction</location>
    </subcellularLocation>
    <subcellularLocation>
        <location evidence="8">Cell membrane</location>
        <topology evidence="8">Multi-pass membrane protein</topology>
    </subcellularLocation>
</comment>
<dbReference type="Gene3D" id="1.20.140.150">
    <property type="match status" value="1"/>
</dbReference>
<comment type="caution">
    <text evidence="8">Lacks conserved residue(s) required for the propagation of feature annotation.</text>
</comment>
<evidence type="ECO:0000256" key="3">
    <source>
        <dbReference type="ARBA" id="ARBA00022475"/>
    </source>
</evidence>
<evidence type="ECO:0000313" key="10">
    <source>
        <dbReference type="Proteomes" id="UP001152622"/>
    </source>
</evidence>
<comment type="similarity">
    <text evidence="1 8">Belongs to the claudin family.</text>
</comment>
<dbReference type="OrthoDB" id="8830244at2759"/>
<dbReference type="Pfam" id="PF00822">
    <property type="entry name" value="PMP22_Claudin"/>
    <property type="match status" value="1"/>
</dbReference>
<feature type="transmembrane region" description="Helical" evidence="8">
    <location>
        <begin position="160"/>
        <end position="182"/>
    </location>
</feature>